<sequence length="311" mass="34924">MSTSKTVSCLILVILCFLSFILLIKYNTNFTLFSDDTDDSVPPAPSSSDPSRGNPPPSITTKEGFKKCIKKVADIYYSETYRFFEELDVCMKVYFSVDYKKLDNFPNGATGERKVFLPMESDFQKEKCRWLTIGIGGLIAAEEQVHAKYPNCKIFGVEPSNQANFSSVGKVLSVGVGLEDSDKSNGIKLMSLPRILDEFVGSRLVHYLSIDIESYEMIVLPELIGTGKFANEKITFCQIDAELHNPKQGGQHPDAENINRVQWILDFLSESSPYLPVFTVSYQPAHKVTFVNIVNPECEKAFKISSYLNKQ</sequence>
<organism evidence="1 2">
    <name type="scientific">Panagrolaimus sp. ES5</name>
    <dbReference type="NCBI Taxonomy" id="591445"/>
    <lineage>
        <taxon>Eukaryota</taxon>
        <taxon>Metazoa</taxon>
        <taxon>Ecdysozoa</taxon>
        <taxon>Nematoda</taxon>
        <taxon>Chromadorea</taxon>
        <taxon>Rhabditida</taxon>
        <taxon>Tylenchina</taxon>
        <taxon>Panagrolaimomorpha</taxon>
        <taxon>Panagrolaimoidea</taxon>
        <taxon>Panagrolaimidae</taxon>
        <taxon>Panagrolaimus</taxon>
    </lineage>
</organism>
<name>A0AC34GT76_9BILA</name>
<dbReference type="WBParaSite" id="ES5_v2.g7748.t1">
    <property type="protein sequence ID" value="ES5_v2.g7748.t1"/>
    <property type="gene ID" value="ES5_v2.g7748"/>
</dbReference>
<evidence type="ECO:0000313" key="1">
    <source>
        <dbReference type="Proteomes" id="UP000887579"/>
    </source>
</evidence>
<dbReference type="Proteomes" id="UP000887579">
    <property type="component" value="Unplaced"/>
</dbReference>
<protein>
    <submittedName>
        <fullName evidence="2">Methyltransferase FkbM domain-containing protein</fullName>
    </submittedName>
</protein>
<evidence type="ECO:0000313" key="2">
    <source>
        <dbReference type="WBParaSite" id="ES5_v2.g7748.t1"/>
    </source>
</evidence>
<accession>A0AC34GT76</accession>
<reference evidence="2" key="1">
    <citation type="submission" date="2022-11" db="UniProtKB">
        <authorList>
            <consortium name="WormBaseParasite"/>
        </authorList>
    </citation>
    <scope>IDENTIFICATION</scope>
</reference>
<proteinExistence type="predicted"/>